<feature type="domain" description="HD/PDEase" evidence="2">
    <location>
        <begin position="90"/>
        <end position="218"/>
    </location>
</feature>
<dbReference type="SUPFAM" id="SSF109604">
    <property type="entry name" value="HD-domain/PDEase-like"/>
    <property type="match status" value="1"/>
</dbReference>
<dbReference type="PANTHER" id="PTHR37294:SF1">
    <property type="entry name" value="3'-5' EXORIBONUCLEASE YHAM"/>
    <property type="match status" value="1"/>
</dbReference>
<sequence>MTISTTTHVSMQEIKRNITSFNPPISLDVDYLYRLANVAKRPNDLMRLVRFAMFLNHSALQQFIWALLKDEQKMLKFVTLPASGSHHHAYPGGLLEHSLDVALLSYQWLRDMPEVSINEQELTLCAALLHDFGKVITMTVEQGYTPMGYAVQHDELTIASLEPYFSELARNWPEGASALAYMLTWHHRKGHAKYATALIVKSADQVSAAINRRNAAFANKPDHYYYQKLPNEGCLLRVG</sequence>
<dbReference type="InterPro" id="IPR050798">
    <property type="entry name" value="YhaM_exoribonuc/phosphodiest"/>
</dbReference>
<dbReference type="Pfam" id="PF01966">
    <property type="entry name" value="HD"/>
    <property type="match status" value="1"/>
</dbReference>
<dbReference type="RefSeq" id="WP_162084654.1">
    <property type="nucleotide sequence ID" value="NZ_AP021881.1"/>
</dbReference>
<dbReference type="GO" id="GO:0031125">
    <property type="term" value="P:rRNA 3'-end processing"/>
    <property type="evidence" value="ECO:0007669"/>
    <property type="project" value="TreeGrafter"/>
</dbReference>
<dbReference type="Gene3D" id="1.10.3210.40">
    <property type="match status" value="1"/>
</dbReference>
<dbReference type="EMBL" id="AP021881">
    <property type="protein sequence ID" value="BBP00789.1"/>
    <property type="molecule type" value="Genomic_DNA"/>
</dbReference>
<dbReference type="AlphaFoldDB" id="A0A809RG14"/>
<gene>
    <name evidence="3" type="ORF">SFSGTM_14970</name>
</gene>
<evidence type="ECO:0000256" key="1">
    <source>
        <dbReference type="ARBA" id="ARBA00022801"/>
    </source>
</evidence>
<organism evidence="3 4">
    <name type="scientific">Sulfuriferula nivalis</name>
    <dbReference type="NCBI Taxonomy" id="2675298"/>
    <lineage>
        <taxon>Bacteria</taxon>
        <taxon>Pseudomonadati</taxon>
        <taxon>Pseudomonadota</taxon>
        <taxon>Betaproteobacteria</taxon>
        <taxon>Nitrosomonadales</taxon>
        <taxon>Sulfuricellaceae</taxon>
        <taxon>Sulfuriferula</taxon>
    </lineage>
</organism>
<accession>A0A809RG14</accession>
<keyword evidence="1" id="KW-0378">Hydrolase</keyword>
<proteinExistence type="predicted"/>
<dbReference type="InterPro" id="IPR003607">
    <property type="entry name" value="HD/PDEase_dom"/>
</dbReference>
<evidence type="ECO:0000259" key="2">
    <source>
        <dbReference type="SMART" id="SM00471"/>
    </source>
</evidence>
<evidence type="ECO:0000313" key="4">
    <source>
        <dbReference type="Proteomes" id="UP000463939"/>
    </source>
</evidence>
<dbReference type="GO" id="GO:0016787">
    <property type="term" value="F:hydrolase activity"/>
    <property type="evidence" value="ECO:0007669"/>
    <property type="project" value="UniProtKB-KW"/>
</dbReference>
<dbReference type="SMART" id="SM00471">
    <property type="entry name" value="HDc"/>
    <property type="match status" value="1"/>
</dbReference>
<dbReference type="KEGG" id="sniv:SFSGTM_14970"/>
<keyword evidence="4" id="KW-1185">Reference proteome</keyword>
<evidence type="ECO:0000313" key="3">
    <source>
        <dbReference type="EMBL" id="BBP00789.1"/>
    </source>
</evidence>
<dbReference type="PANTHER" id="PTHR37294">
    <property type="entry name" value="3'-5' EXORIBONUCLEASE YHAM"/>
    <property type="match status" value="1"/>
</dbReference>
<name>A0A809RG14_9PROT</name>
<dbReference type="InterPro" id="IPR006674">
    <property type="entry name" value="HD_domain"/>
</dbReference>
<reference evidence="4" key="1">
    <citation type="submission" date="2019-11" db="EMBL/GenBank/DDBJ databases">
        <title>Isolation and characterization of a novel species in the genus Sulfuriferula.</title>
        <authorList>
            <person name="Mochizuki J."/>
            <person name="Kojima H."/>
            <person name="Fukui M."/>
        </authorList>
    </citation>
    <scope>NUCLEOTIDE SEQUENCE [LARGE SCALE GENOMIC DNA]</scope>
    <source>
        <strain evidence="4">SGTM</strain>
    </source>
</reference>
<dbReference type="Proteomes" id="UP000463939">
    <property type="component" value="Chromosome"/>
</dbReference>
<protein>
    <recommendedName>
        <fullName evidence="2">HD/PDEase domain-containing protein</fullName>
    </recommendedName>
</protein>